<dbReference type="Pfam" id="PF00364">
    <property type="entry name" value="Biotin_lipoyl"/>
    <property type="match status" value="1"/>
</dbReference>
<dbReference type="Pfam" id="PF00198">
    <property type="entry name" value="2-oxoacid_dh"/>
    <property type="match status" value="1"/>
</dbReference>
<sequence length="357" mass="39287">MQLIMPRLDPLMEEGRVVEWLKNEGEAVKKGETLAVVEGEKTTFEIESPESGVLEKILKKPGEVAKVGEAIAVIKTEETTEVEKTEREEVILASPAAKKLAREHGINLKEVKGTGPAGRITREDVLRVVEARRLEPPKAKQLPFAGIRKAITERLNPGFHEALPVALMTEFNAENLLEHKRLSRASFTAYAVKASAKALSENPDLNITLENNVITYHQSVNVAVAVDTPKGLMAPVVKDAQSKTLEEITKLIDDFQRRGAGGEITLQEQRGHTFTVSNLGGFDVTFFTPVINPPAAFILALGKIEKKPIASDDNTIQVRALGYLTLVFDHRLVDGVAASKLLKRVKQLLERPEELES</sequence>
<dbReference type="InterPro" id="IPR050743">
    <property type="entry name" value="2-oxoacid_DH_E2_comp"/>
</dbReference>
<evidence type="ECO:0000256" key="4">
    <source>
        <dbReference type="ARBA" id="ARBA00022823"/>
    </source>
</evidence>
<dbReference type="SUPFAM" id="SSF51230">
    <property type="entry name" value="Single hybrid motif"/>
    <property type="match status" value="1"/>
</dbReference>
<feature type="domain" description="Lipoyl-binding" evidence="6">
    <location>
        <begin position="1"/>
        <end position="75"/>
    </location>
</feature>
<dbReference type="GO" id="GO:0031405">
    <property type="term" value="F:lipoic acid binding"/>
    <property type="evidence" value="ECO:0007669"/>
    <property type="project" value="TreeGrafter"/>
</dbReference>
<dbReference type="InterPro" id="IPR011053">
    <property type="entry name" value="Single_hybrid_motif"/>
</dbReference>
<dbReference type="InterPro" id="IPR000089">
    <property type="entry name" value="Biotin_lipoyl"/>
</dbReference>
<dbReference type="EMBL" id="DQVM01000053">
    <property type="protein sequence ID" value="HIQ29497.1"/>
    <property type="molecule type" value="Genomic_DNA"/>
</dbReference>
<comment type="cofactor">
    <cofactor evidence="1">
        <name>(R)-lipoate</name>
        <dbReference type="ChEBI" id="CHEBI:83088"/>
    </cofactor>
</comment>
<comment type="caution">
    <text evidence="8">The sequence shown here is derived from an EMBL/GenBank/DDBJ whole genome shotgun (WGS) entry which is preliminary data.</text>
</comment>
<dbReference type="PANTHER" id="PTHR43178:SF5">
    <property type="entry name" value="LIPOAMIDE ACYLTRANSFERASE COMPONENT OF BRANCHED-CHAIN ALPHA-KETO ACID DEHYDROGENASE COMPLEX, MITOCHONDRIAL"/>
    <property type="match status" value="1"/>
</dbReference>
<comment type="similarity">
    <text evidence="2">Belongs to the 2-oxoacid dehydrogenase family.</text>
</comment>
<keyword evidence="5" id="KW-0012">Acyltransferase</keyword>
<dbReference type="Gene3D" id="3.30.559.10">
    <property type="entry name" value="Chloramphenicol acetyltransferase-like domain"/>
    <property type="match status" value="1"/>
</dbReference>
<feature type="domain" description="Peripheral subunit-binding (PSBD)" evidence="7">
    <location>
        <begin position="92"/>
        <end position="129"/>
    </location>
</feature>
<dbReference type="SUPFAM" id="SSF47005">
    <property type="entry name" value="Peripheral subunit-binding domain of 2-oxo acid dehydrogenase complex"/>
    <property type="match status" value="1"/>
</dbReference>
<protein>
    <submittedName>
        <fullName evidence="8">2-oxo acid dehydrogenase subunit E2</fullName>
    </submittedName>
</protein>
<dbReference type="PANTHER" id="PTHR43178">
    <property type="entry name" value="DIHYDROLIPOAMIDE ACETYLTRANSFERASE COMPONENT OF PYRUVATE DEHYDROGENASE COMPLEX"/>
    <property type="match status" value="1"/>
</dbReference>
<keyword evidence="3" id="KW-0808">Transferase</keyword>
<evidence type="ECO:0000313" key="8">
    <source>
        <dbReference type="EMBL" id="HIQ29497.1"/>
    </source>
</evidence>
<evidence type="ECO:0000259" key="7">
    <source>
        <dbReference type="PROSITE" id="PS51826"/>
    </source>
</evidence>
<dbReference type="CDD" id="cd06849">
    <property type="entry name" value="lipoyl_domain"/>
    <property type="match status" value="1"/>
</dbReference>
<name>A0A832ZWA0_CALS0</name>
<dbReference type="InterPro" id="IPR036625">
    <property type="entry name" value="E3-bd_dom_sf"/>
</dbReference>
<accession>A0A832ZWA0</accession>
<evidence type="ECO:0000256" key="2">
    <source>
        <dbReference type="ARBA" id="ARBA00007317"/>
    </source>
</evidence>
<dbReference type="AlphaFoldDB" id="A0A832ZWA0"/>
<evidence type="ECO:0000256" key="5">
    <source>
        <dbReference type="ARBA" id="ARBA00023315"/>
    </source>
</evidence>
<dbReference type="GO" id="GO:0016407">
    <property type="term" value="F:acetyltransferase activity"/>
    <property type="evidence" value="ECO:0007669"/>
    <property type="project" value="TreeGrafter"/>
</dbReference>
<dbReference type="Gene3D" id="4.10.320.10">
    <property type="entry name" value="E3-binding domain"/>
    <property type="match status" value="1"/>
</dbReference>
<dbReference type="PROSITE" id="PS51826">
    <property type="entry name" value="PSBD"/>
    <property type="match status" value="1"/>
</dbReference>
<evidence type="ECO:0000313" key="9">
    <source>
        <dbReference type="Proteomes" id="UP000608579"/>
    </source>
</evidence>
<dbReference type="PROSITE" id="PS00189">
    <property type="entry name" value="LIPOYL"/>
    <property type="match status" value="1"/>
</dbReference>
<dbReference type="InterPro" id="IPR023213">
    <property type="entry name" value="CAT-like_dom_sf"/>
</dbReference>
<dbReference type="Pfam" id="PF02817">
    <property type="entry name" value="E3_binding"/>
    <property type="match status" value="1"/>
</dbReference>
<evidence type="ECO:0000256" key="1">
    <source>
        <dbReference type="ARBA" id="ARBA00001938"/>
    </source>
</evidence>
<reference evidence="8" key="1">
    <citation type="journal article" date="2020" name="ISME J.">
        <title>Gammaproteobacteria mediating utilization of methyl-, sulfur- and petroleum organic compounds in deep ocean hydrothermal plumes.</title>
        <authorList>
            <person name="Zhou Z."/>
            <person name="Liu Y."/>
            <person name="Pan J."/>
            <person name="Cron B.R."/>
            <person name="Toner B.M."/>
            <person name="Anantharaman K."/>
            <person name="Breier J.A."/>
            <person name="Dick G.J."/>
            <person name="Li M."/>
        </authorList>
    </citation>
    <scope>NUCLEOTIDE SEQUENCE</scope>
    <source>
        <strain evidence="8">SZUA-1515</strain>
    </source>
</reference>
<keyword evidence="4" id="KW-0450">Lipoyl</keyword>
<gene>
    <name evidence="8" type="ORF">EYH45_02925</name>
</gene>
<dbReference type="GO" id="GO:0005737">
    <property type="term" value="C:cytoplasm"/>
    <property type="evidence" value="ECO:0007669"/>
    <property type="project" value="TreeGrafter"/>
</dbReference>
<proteinExistence type="inferred from homology"/>
<dbReference type="PROSITE" id="PS50968">
    <property type="entry name" value="BIOTINYL_LIPOYL"/>
    <property type="match status" value="1"/>
</dbReference>
<dbReference type="InterPro" id="IPR001078">
    <property type="entry name" value="2-oxoacid_DH_actylTfrase"/>
</dbReference>
<organism evidence="8 9">
    <name type="scientific">Caldiarchaeum subterraneum</name>
    <dbReference type="NCBI Taxonomy" id="311458"/>
    <lineage>
        <taxon>Archaea</taxon>
        <taxon>Nitrososphaerota</taxon>
        <taxon>Candidatus Caldarchaeales</taxon>
        <taxon>Candidatus Caldarchaeaceae</taxon>
        <taxon>Candidatus Caldarchaeum</taxon>
    </lineage>
</organism>
<dbReference type="InterPro" id="IPR004167">
    <property type="entry name" value="PSBD"/>
</dbReference>
<evidence type="ECO:0000256" key="3">
    <source>
        <dbReference type="ARBA" id="ARBA00022679"/>
    </source>
</evidence>
<dbReference type="InterPro" id="IPR003016">
    <property type="entry name" value="2-oxoA_DH_lipoyl-BS"/>
</dbReference>
<dbReference type="Gene3D" id="2.40.50.100">
    <property type="match status" value="1"/>
</dbReference>
<evidence type="ECO:0000259" key="6">
    <source>
        <dbReference type="PROSITE" id="PS50968"/>
    </source>
</evidence>
<dbReference type="Proteomes" id="UP000608579">
    <property type="component" value="Unassembled WGS sequence"/>
</dbReference>
<dbReference type="SUPFAM" id="SSF52777">
    <property type="entry name" value="CoA-dependent acyltransferases"/>
    <property type="match status" value="1"/>
</dbReference>